<dbReference type="SUPFAM" id="SSF49764">
    <property type="entry name" value="HSP20-like chaperones"/>
    <property type="match status" value="1"/>
</dbReference>
<protein>
    <recommendedName>
        <fullName evidence="5">SHSP domain-containing protein</fullName>
    </recommendedName>
</protein>
<dbReference type="EMBL" id="JAQQPM010000002">
    <property type="protein sequence ID" value="KAK2068684.1"/>
    <property type="molecule type" value="Genomic_DNA"/>
</dbReference>
<organism evidence="6 7">
    <name type="scientific">Phyllachora maydis</name>
    <dbReference type="NCBI Taxonomy" id="1825666"/>
    <lineage>
        <taxon>Eukaryota</taxon>
        <taxon>Fungi</taxon>
        <taxon>Dikarya</taxon>
        <taxon>Ascomycota</taxon>
        <taxon>Pezizomycotina</taxon>
        <taxon>Sordariomycetes</taxon>
        <taxon>Sordariomycetidae</taxon>
        <taxon>Phyllachorales</taxon>
        <taxon>Phyllachoraceae</taxon>
        <taxon>Phyllachora</taxon>
    </lineage>
</organism>
<name>A0AAD9M935_9PEZI</name>
<reference evidence="6" key="1">
    <citation type="journal article" date="2023" name="Mol. Plant Microbe Interact.">
        <title>Elucidating the Obligate Nature and Biological Capacity of an Invasive Fungal Corn Pathogen.</title>
        <authorList>
            <person name="MacCready J.S."/>
            <person name="Roggenkamp E.M."/>
            <person name="Gdanetz K."/>
            <person name="Chilvers M.I."/>
        </authorList>
    </citation>
    <scope>NUCLEOTIDE SEQUENCE</scope>
    <source>
        <strain evidence="6">PM02</strain>
    </source>
</reference>
<dbReference type="Pfam" id="PF00011">
    <property type="entry name" value="HSP20"/>
    <property type="match status" value="1"/>
</dbReference>
<evidence type="ECO:0000313" key="7">
    <source>
        <dbReference type="Proteomes" id="UP001217918"/>
    </source>
</evidence>
<gene>
    <name evidence="6" type="ORF">P8C59_003312</name>
</gene>
<evidence type="ECO:0000313" key="6">
    <source>
        <dbReference type="EMBL" id="KAK2068684.1"/>
    </source>
</evidence>
<proteinExistence type="inferred from homology"/>
<accession>A0AAD9M935</accession>
<evidence type="ECO:0000259" key="5">
    <source>
        <dbReference type="PROSITE" id="PS01031"/>
    </source>
</evidence>
<dbReference type="AlphaFoldDB" id="A0AAD9M935"/>
<keyword evidence="7" id="KW-1185">Reference proteome</keyword>
<feature type="domain" description="SHSP" evidence="5">
    <location>
        <begin position="48"/>
        <end position="208"/>
    </location>
</feature>
<dbReference type="Proteomes" id="UP001217918">
    <property type="component" value="Unassembled WGS sequence"/>
</dbReference>
<keyword evidence="1" id="KW-0346">Stress response</keyword>
<dbReference type="InterPro" id="IPR008978">
    <property type="entry name" value="HSP20-like_chaperone"/>
</dbReference>
<evidence type="ECO:0000256" key="2">
    <source>
        <dbReference type="PROSITE-ProRule" id="PRU00285"/>
    </source>
</evidence>
<dbReference type="InterPro" id="IPR002068">
    <property type="entry name" value="A-crystallin/Hsp20_dom"/>
</dbReference>
<evidence type="ECO:0000256" key="4">
    <source>
        <dbReference type="SAM" id="MobiDB-lite"/>
    </source>
</evidence>
<dbReference type="InterPro" id="IPR031107">
    <property type="entry name" value="Small_HSP"/>
</dbReference>
<comment type="similarity">
    <text evidence="2 3">Belongs to the small heat shock protein (HSP20) family.</text>
</comment>
<dbReference type="PROSITE" id="PS01031">
    <property type="entry name" value="SHSP"/>
    <property type="match status" value="1"/>
</dbReference>
<evidence type="ECO:0000256" key="3">
    <source>
        <dbReference type="RuleBase" id="RU003616"/>
    </source>
</evidence>
<dbReference type="PANTHER" id="PTHR11527">
    <property type="entry name" value="HEAT-SHOCK PROTEIN 20 FAMILY MEMBER"/>
    <property type="match status" value="1"/>
</dbReference>
<sequence length="208" mass="23039">MSLFRNSLYAPETSFTPLFRLLNDFDNYNREVQGDAGQDEAGRRGARVAVRSFNPKFDVREVDNAYELHGELAGLAREHVTIEFTDPQTIVIRGKIERSYSSGPQPHAGENGAGSLSSSSSHKATVEDEEAEKAKTQTAVTKHAGQDKVKGPAEKYWVSERSIGEFSRSFSFPTRIEQDDVSANLKDGVLTVVVPKAKKHETRRIAVN</sequence>
<evidence type="ECO:0000256" key="1">
    <source>
        <dbReference type="ARBA" id="ARBA00023016"/>
    </source>
</evidence>
<comment type="caution">
    <text evidence="6">The sequence shown here is derived from an EMBL/GenBank/DDBJ whole genome shotgun (WGS) entry which is preliminary data.</text>
</comment>
<feature type="region of interest" description="Disordered" evidence="4">
    <location>
        <begin position="99"/>
        <end position="147"/>
    </location>
</feature>
<dbReference type="Gene3D" id="2.60.40.790">
    <property type="match status" value="1"/>
</dbReference>
<dbReference type="CDD" id="cd06464">
    <property type="entry name" value="ACD_sHsps-like"/>
    <property type="match status" value="1"/>
</dbReference>